<dbReference type="InterPro" id="IPR026843">
    <property type="entry name" value="SbcD_C"/>
</dbReference>
<sequence length="379" mass="43889">MRFLHTADWHIGKKLHGYNLLEDQLHAFNQIIQLAKKEAVDGIIIAGDLYDRSVPSVDAVEVFNQMIIELNLEEKLPVFAISGNHDSSIRLETGGPWFKQSDFYLHTRLEQAFQPIEVGDTQLFLLPYFEPIAARLYFENDEIRTIEKAMEFVTAEIKKNFKSGMAHVLVSHFFAAGSAKSDSETKLTVGGLDTVPLDLLRDFDYVALGHLHNKDALISDQIRYSGSPLKFSLSERKQEKGVWIVDISEQSCQLEFHRIQPLREIKELQGTFQELAKQEFYESIDRKDFMFIQLTDRSVIPNMMYQLRKVYPNILGVERVYGRENDQKGLTKDVNMKQLSPLELSRQFFEEMTEEELTSQQEQWLNESLDSVQQKERGK</sequence>
<protein>
    <recommendedName>
        <fullName evidence="3 7">Nuclease SbcCD subunit D</fullName>
    </recommendedName>
</protein>
<comment type="function">
    <text evidence="7">SbcCD cleaves DNA hairpin structures. These structures can inhibit DNA replication and are intermediates in certain DNA recombination reactions. The complex acts as a 3'-&gt;5' double strand exonuclease that can open hairpins. It also has a 5' single-strand endonuclease activity.</text>
</comment>
<accession>A0ABS4CM98</accession>
<evidence type="ECO:0000259" key="10">
    <source>
        <dbReference type="Pfam" id="PF12320"/>
    </source>
</evidence>
<name>A0ABS4CM98_9ENTE</name>
<dbReference type="Pfam" id="PF12320">
    <property type="entry name" value="SbcD_C"/>
    <property type="match status" value="1"/>
</dbReference>
<keyword evidence="7" id="KW-0255">Endonuclease</keyword>
<evidence type="ECO:0000256" key="8">
    <source>
        <dbReference type="SAM" id="MobiDB-lite"/>
    </source>
</evidence>
<keyword evidence="6 7" id="KW-0269">Exonuclease</keyword>
<evidence type="ECO:0000259" key="9">
    <source>
        <dbReference type="Pfam" id="PF00149"/>
    </source>
</evidence>
<gene>
    <name evidence="7" type="primary">sbcD</name>
    <name evidence="11" type="ORF">I6N96_15625</name>
</gene>
<dbReference type="Proteomes" id="UP000673375">
    <property type="component" value="Unassembled WGS sequence"/>
</dbReference>
<dbReference type="InterPro" id="IPR004843">
    <property type="entry name" value="Calcineurin-like_PHP"/>
</dbReference>
<dbReference type="CDD" id="cd00840">
    <property type="entry name" value="MPP_Mre11_N"/>
    <property type="match status" value="1"/>
</dbReference>
<dbReference type="PANTHER" id="PTHR30337:SF0">
    <property type="entry name" value="NUCLEASE SBCCD SUBUNIT D"/>
    <property type="match status" value="1"/>
</dbReference>
<dbReference type="EMBL" id="JAEDXU010000009">
    <property type="protein sequence ID" value="MBP1047718.1"/>
    <property type="molecule type" value="Genomic_DNA"/>
</dbReference>
<evidence type="ECO:0000256" key="5">
    <source>
        <dbReference type="ARBA" id="ARBA00022801"/>
    </source>
</evidence>
<feature type="domain" description="Nuclease SbcCD subunit D C-terminal" evidence="10">
    <location>
        <begin position="260"/>
        <end position="353"/>
    </location>
</feature>
<organism evidence="11 12">
    <name type="scientific">Enterococcus larvae</name>
    <dbReference type="NCBI Taxonomy" id="2794352"/>
    <lineage>
        <taxon>Bacteria</taxon>
        <taxon>Bacillati</taxon>
        <taxon>Bacillota</taxon>
        <taxon>Bacilli</taxon>
        <taxon>Lactobacillales</taxon>
        <taxon>Enterococcaceae</taxon>
        <taxon>Enterococcus</taxon>
    </lineage>
</organism>
<keyword evidence="5 7" id="KW-0378">Hydrolase</keyword>
<dbReference type="InterPro" id="IPR050535">
    <property type="entry name" value="DNA_Repair-Maintenance_Comp"/>
</dbReference>
<evidence type="ECO:0000256" key="2">
    <source>
        <dbReference type="ARBA" id="ARBA00011322"/>
    </source>
</evidence>
<keyword evidence="12" id="KW-1185">Reference proteome</keyword>
<dbReference type="RefSeq" id="WP_209558500.1">
    <property type="nucleotide sequence ID" value="NZ_JAEDXU010000009.1"/>
</dbReference>
<keyword evidence="7" id="KW-0233">DNA recombination</keyword>
<feature type="region of interest" description="Disordered" evidence="8">
    <location>
        <begin position="360"/>
        <end position="379"/>
    </location>
</feature>
<evidence type="ECO:0000256" key="3">
    <source>
        <dbReference type="ARBA" id="ARBA00013365"/>
    </source>
</evidence>
<dbReference type="NCBIfam" id="TIGR00619">
    <property type="entry name" value="sbcd"/>
    <property type="match status" value="1"/>
</dbReference>
<dbReference type="InterPro" id="IPR041796">
    <property type="entry name" value="Mre11_N"/>
</dbReference>
<keyword evidence="4 7" id="KW-0540">Nuclease</keyword>
<reference evidence="11 12" key="1">
    <citation type="submission" date="2020-12" db="EMBL/GenBank/DDBJ databases">
        <title>Vagococcus allomyrinae sp. nov. and Enterococcus lavae sp. nov., isolated from the larvae of Allomyrina dichotoma.</title>
        <authorList>
            <person name="Lee S.D."/>
        </authorList>
    </citation>
    <scope>NUCLEOTIDE SEQUENCE [LARGE SCALE GENOMIC DNA]</scope>
    <source>
        <strain evidence="11 12">BWM-S5</strain>
    </source>
</reference>
<evidence type="ECO:0000256" key="4">
    <source>
        <dbReference type="ARBA" id="ARBA00022722"/>
    </source>
</evidence>
<comment type="caution">
    <text evidence="11">The sequence shown here is derived from an EMBL/GenBank/DDBJ whole genome shotgun (WGS) entry which is preliminary data.</text>
</comment>
<dbReference type="InterPro" id="IPR004593">
    <property type="entry name" value="SbcD"/>
</dbReference>
<feature type="compositionally biased region" description="Polar residues" evidence="8">
    <location>
        <begin position="360"/>
        <end position="372"/>
    </location>
</feature>
<comment type="similarity">
    <text evidence="1 7">Belongs to the SbcD family.</text>
</comment>
<evidence type="ECO:0000313" key="11">
    <source>
        <dbReference type="EMBL" id="MBP1047718.1"/>
    </source>
</evidence>
<dbReference type="Gene3D" id="3.60.21.10">
    <property type="match status" value="1"/>
</dbReference>
<dbReference type="GO" id="GO:0004527">
    <property type="term" value="F:exonuclease activity"/>
    <property type="evidence" value="ECO:0007669"/>
    <property type="project" value="UniProtKB-KW"/>
</dbReference>
<comment type="subunit">
    <text evidence="2 7">Heterodimer of SbcC and SbcD.</text>
</comment>
<dbReference type="Pfam" id="PF00149">
    <property type="entry name" value="Metallophos"/>
    <property type="match status" value="1"/>
</dbReference>
<feature type="domain" description="Calcineurin-like phosphoesterase" evidence="9">
    <location>
        <begin position="1"/>
        <end position="213"/>
    </location>
</feature>
<evidence type="ECO:0000256" key="7">
    <source>
        <dbReference type="RuleBase" id="RU363069"/>
    </source>
</evidence>
<evidence type="ECO:0000256" key="1">
    <source>
        <dbReference type="ARBA" id="ARBA00010555"/>
    </source>
</evidence>
<keyword evidence="7" id="KW-0235">DNA replication</keyword>
<dbReference type="SUPFAM" id="SSF56300">
    <property type="entry name" value="Metallo-dependent phosphatases"/>
    <property type="match status" value="1"/>
</dbReference>
<evidence type="ECO:0000313" key="12">
    <source>
        <dbReference type="Proteomes" id="UP000673375"/>
    </source>
</evidence>
<proteinExistence type="inferred from homology"/>
<dbReference type="InterPro" id="IPR029052">
    <property type="entry name" value="Metallo-depent_PP-like"/>
</dbReference>
<dbReference type="PANTHER" id="PTHR30337">
    <property type="entry name" value="COMPONENT OF ATP-DEPENDENT DSDNA EXONUCLEASE"/>
    <property type="match status" value="1"/>
</dbReference>
<evidence type="ECO:0000256" key="6">
    <source>
        <dbReference type="ARBA" id="ARBA00022839"/>
    </source>
</evidence>